<evidence type="ECO:0000313" key="3">
    <source>
        <dbReference type="Proteomes" id="UP000193067"/>
    </source>
</evidence>
<protein>
    <submittedName>
        <fullName evidence="2">Uncharacterized protein</fullName>
    </submittedName>
</protein>
<evidence type="ECO:0000256" key="1">
    <source>
        <dbReference type="SAM" id="MobiDB-lite"/>
    </source>
</evidence>
<accession>A0A1Y2IH48</accession>
<dbReference type="Proteomes" id="UP000193067">
    <property type="component" value="Unassembled WGS sequence"/>
</dbReference>
<name>A0A1Y2IH48_TRAC3</name>
<feature type="region of interest" description="Disordered" evidence="1">
    <location>
        <begin position="100"/>
        <end position="135"/>
    </location>
</feature>
<dbReference type="AlphaFoldDB" id="A0A1Y2IH48"/>
<evidence type="ECO:0000313" key="2">
    <source>
        <dbReference type="EMBL" id="OSC99862.1"/>
    </source>
</evidence>
<keyword evidence="3" id="KW-1185">Reference proteome</keyword>
<dbReference type="EMBL" id="KZ084123">
    <property type="protein sequence ID" value="OSC99862.1"/>
    <property type="molecule type" value="Genomic_DNA"/>
</dbReference>
<sequence length="167" mass="18562">MRRVLRCTRPTSDPRIPFRWSAAPVAILQISVEHLGGKRDDGIGVGQSHNKLHLLRAYRARTRNVVPPPPLRYTRTIVVDARHEDPWRALTVCSIPTQDAMPQRPHLHPSLPIAPGKYSRPRLRSPCNRTRSSARPSLVASYHITRTHTPTGTACGSAPASSLARLP</sequence>
<gene>
    <name evidence="2" type="ORF">PYCCODRAFT_735411</name>
</gene>
<organism evidence="2 3">
    <name type="scientific">Trametes coccinea (strain BRFM310)</name>
    <name type="common">Pycnoporus coccineus</name>
    <dbReference type="NCBI Taxonomy" id="1353009"/>
    <lineage>
        <taxon>Eukaryota</taxon>
        <taxon>Fungi</taxon>
        <taxon>Dikarya</taxon>
        <taxon>Basidiomycota</taxon>
        <taxon>Agaricomycotina</taxon>
        <taxon>Agaricomycetes</taxon>
        <taxon>Polyporales</taxon>
        <taxon>Polyporaceae</taxon>
        <taxon>Trametes</taxon>
    </lineage>
</organism>
<reference evidence="2 3" key="1">
    <citation type="journal article" date="2015" name="Biotechnol. Biofuels">
        <title>Enhanced degradation of softwood versus hardwood by the white-rot fungus Pycnoporus coccineus.</title>
        <authorList>
            <person name="Couturier M."/>
            <person name="Navarro D."/>
            <person name="Chevret D."/>
            <person name="Henrissat B."/>
            <person name="Piumi F."/>
            <person name="Ruiz-Duenas F.J."/>
            <person name="Martinez A.T."/>
            <person name="Grigoriev I.V."/>
            <person name="Riley R."/>
            <person name="Lipzen A."/>
            <person name="Berrin J.G."/>
            <person name="Master E.R."/>
            <person name="Rosso M.N."/>
        </authorList>
    </citation>
    <scope>NUCLEOTIDE SEQUENCE [LARGE SCALE GENOMIC DNA]</scope>
    <source>
        <strain evidence="2 3">BRFM310</strain>
    </source>
</reference>
<proteinExistence type="predicted"/>